<feature type="compositionally biased region" description="Acidic residues" evidence="1">
    <location>
        <begin position="125"/>
        <end position="142"/>
    </location>
</feature>
<dbReference type="InterPro" id="IPR012923">
    <property type="entry name" value="Csm3"/>
</dbReference>
<proteinExistence type="predicted"/>
<reference evidence="3 4" key="1">
    <citation type="submission" date="2014-09" db="EMBL/GenBank/DDBJ databases">
        <authorList>
            <person name="Ellenberger Sabrina"/>
        </authorList>
    </citation>
    <scope>NUCLEOTIDE SEQUENCE [LARGE SCALE GENOMIC DNA]</scope>
    <source>
        <strain evidence="3 4">CBS 412.66</strain>
    </source>
</reference>
<dbReference type="Proteomes" id="UP000054107">
    <property type="component" value="Unassembled WGS sequence"/>
</dbReference>
<gene>
    <name evidence="3" type="primary">PARPA_03527.1 scaffold 8337</name>
</gene>
<sequence length="164" mass="19044">MDDEFDDILLDNYNIDSVPENQATQAADNNEDDDTEILGTQRKPRRKLDANLQDKELNRLMTYYAVWANNLYPGLRIKDFSRRVVNPAKSKIVRNMMDEWSNEYHERRQIRLDVSNELSGRTVADEGDSDENQPVDDDESSEDDNKPLFFPITNSSNTSHTKKN</sequence>
<accession>A0A0B7N370</accession>
<evidence type="ECO:0000313" key="4">
    <source>
        <dbReference type="Proteomes" id="UP000054107"/>
    </source>
</evidence>
<evidence type="ECO:0000259" key="2">
    <source>
        <dbReference type="Pfam" id="PF07962"/>
    </source>
</evidence>
<dbReference type="OrthoDB" id="437078at2759"/>
<dbReference type="Pfam" id="PF07962">
    <property type="entry name" value="Swi3"/>
    <property type="match status" value="1"/>
</dbReference>
<dbReference type="GO" id="GO:0006974">
    <property type="term" value="P:DNA damage response"/>
    <property type="evidence" value="ECO:0007669"/>
    <property type="project" value="InterPro"/>
</dbReference>
<organism evidence="3 4">
    <name type="scientific">Parasitella parasitica</name>
    <dbReference type="NCBI Taxonomy" id="35722"/>
    <lineage>
        <taxon>Eukaryota</taxon>
        <taxon>Fungi</taxon>
        <taxon>Fungi incertae sedis</taxon>
        <taxon>Mucoromycota</taxon>
        <taxon>Mucoromycotina</taxon>
        <taxon>Mucoromycetes</taxon>
        <taxon>Mucorales</taxon>
        <taxon>Mucorineae</taxon>
        <taxon>Mucoraceae</taxon>
        <taxon>Parasitella</taxon>
    </lineage>
</organism>
<feature type="compositionally biased region" description="Polar residues" evidence="1">
    <location>
        <begin position="152"/>
        <end position="164"/>
    </location>
</feature>
<keyword evidence="4" id="KW-1185">Reference proteome</keyword>
<dbReference type="GO" id="GO:0005634">
    <property type="term" value="C:nucleus"/>
    <property type="evidence" value="ECO:0007669"/>
    <property type="project" value="InterPro"/>
</dbReference>
<evidence type="ECO:0000313" key="3">
    <source>
        <dbReference type="EMBL" id="CEP09930.1"/>
    </source>
</evidence>
<dbReference type="EMBL" id="LN722800">
    <property type="protein sequence ID" value="CEP09930.1"/>
    <property type="molecule type" value="Genomic_DNA"/>
</dbReference>
<name>A0A0B7N370_9FUNG</name>
<dbReference type="AlphaFoldDB" id="A0A0B7N370"/>
<protein>
    <recommendedName>
        <fullName evidence="2">Chromosome segregation in meiosis protein 3 domain-containing protein</fullName>
    </recommendedName>
</protein>
<dbReference type="STRING" id="35722.A0A0B7N370"/>
<feature type="domain" description="Chromosome segregation in meiosis protein 3" evidence="2">
    <location>
        <begin position="55"/>
        <end position="104"/>
    </location>
</feature>
<feature type="region of interest" description="Disordered" evidence="1">
    <location>
        <begin position="120"/>
        <end position="164"/>
    </location>
</feature>
<dbReference type="GO" id="GO:0031297">
    <property type="term" value="P:replication fork processing"/>
    <property type="evidence" value="ECO:0007669"/>
    <property type="project" value="InterPro"/>
</dbReference>
<evidence type="ECO:0000256" key="1">
    <source>
        <dbReference type="SAM" id="MobiDB-lite"/>
    </source>
</evidence>